<evidence type="ECO:0000313" key="5">
    <source>
        <dbReference type="Proteomes" id="UP000046395"/>
    </source>
</evidence>
<dbReference type="WBParaSite" id="TMUE_1000002653.1">
    <property type="protein sequence ID" value="TMUE_1000002653.1"/>
    <property type="gene ID" value="WBGene00298417"/>
</dbReference>
<sequence length="393" mass="44996">MARCMSKRDREKFSHESHLYQFEAMNYTKTVKFWRCDKRDSDGCKARLHTWAETGEVKKTVNEHSHGCDPAGVEVGAVVTAMRRRADETMETPANILNEVYQGLPDAVAGQLPSYDSLKLIIQRRRRRRQAAPSEPDNATSLVIPPEYQTYGNGEQFLLFDSGVGDSSRILIYGRHSYGSWSAHMTTLFADGTFNIAPRLFAQLYVVLAEREGFVLPILAIQEMWPSFSPRSISMDFEKAAMNAAAATFPGVEIRDCLFHLVRNLKKQLSEEHLMARYGSDPNFALAARKIVSLAFVPPEHLDTAAELLWRQLPQELEPIMDWFERTYLGSWNRSGSRRPARFPSEVWSAYQRTLVGSDRTNNYAEAAHRRIRFELGVDHPTMWRFIEGLRRV</sequence>
<keyword evidence="2" id="KW-0863">Zinc-finger</keyword>
<accession>A0A5S6Q653</accession>
<dbReference type="STRING" id="70415.A0A5S6Q653"/>
<organism evidence="5 6">
    <name type="scientific">Trichuris muris</name>
    <name type="common">Mouse whipworm</name>
    <dbReference type="NCBI Taxonomy" id="70415"/>
    <lineage>
        <taxon>Eukaryota</taxon>
        <taxon>Metazoa</taxon>
        <taxon>Ecdysozoa</taxon>
        <taxon>Nematoda</taxon>
        <taxon>Enoplea</taxon>
        <taxon>Dorylaimia</taxon>
        <taxon>Trichinellida</taxon>
        <taxon>Trichuridae</taxon>
        <taxon>Trichuris</taxon>
    </lineage>
</organism>
<keyword evidence="3" id="KW-0862">Zinc</keyword>
<dbReference type="AlphaFoldDB" id="A0A5S6Q653"/>
<protein>
    <submittedName>
        <fullName evidence="6">FLYWCH-type domain-containing protein</fullName>
    </submittedName>
</protein>
<evidence type="ECO:0000256" key="1">
    <source>
        <dbReference type="ARBA" id="ARBA00022723"/>
    </source>
</evidence>
<feature type="domain" description="FLYWCH-type" evidence="4">
    <location>
        <begin position="6"/>
        <end position="66"/>
    </location>
</feature>
<dbReference type="InterPro" id="IPR007588">
    <property type="entry name" value="Znf_FLYWCH"/>
</dbReference>
<keyword evidence="5" id="KW-1185">Reference proteome</keyword>
<proteinExistence type="predicted"/>
<evidence type="ECO:0000256" key="2">
    <source>
        <dbReference type="ARBA" id="ARBA00022771"/>
    </source>
</evidence>
<evidence type="ECO:0000259" key="4">
    <source>
        <dbReference type="Pfam" id="PF04500"/>
    </source>
</evidence>
<dbReference type="Gene3D" id="2.20.25.240">
    <property type="match status" value="1"/>
</dbReference>
<reference evidence="6" key="1">
    <citation type="submission" date="2019-12" db="UniProtKB">
        <authorList>
            <consortium name="WormBaseParasite"/>
        </authorList>
    </citation>
    <scope>IDENTIFICATION</scope>
</reference>
<dbReference type="GO" id="GO:0008270">
    <property type="term" value="F:zinc ion binding"/>
    <property type="evidence" value="ECO:0007669"/>
    <property type="project" value="UniProtKB-KW"/>
</dbReference>
<evidence type="ECO:0000313" key="6">
    <source>
        <dbReference type="WBParaSite" id="TMUE_1000002653.1"/>
    </source>
</evidence>
<evidence type="ECO:0000256" key="3">
    <source>
        <dbReference type="ARBA" id="ARBA00022833"/>
    </source>
</evidence>
<keyword evidence="1" id="KW-0479">Metal-binding</keyword>
<dbReference type="Pfam" id="PF04500">
    <property type="entry name" value="FLYWCH"/>
    <property type="match status" value="1"/>
</dbReference>
<name>A0A5S6Q653_TRIMR</name>
<dbReference type="Proteomes" id="UP000046395">
    <property type="component" value="Unassembled WGS sequence"/>
</dbReference>